<accession>A0A2P4UE84</accession>
<comment type="caution">
    <text evidence="2">The sequence shown here is derived from an EMBL/GenBank/DDBJ whole genome shotgun (WGS) entry which is preliminary data.</text>
</comment>
<sequence length="136" mass="15582">MRQYDRSGRRNIFDDVRGLFDDAIDRLWDIERDLVGTARTAVGYRDDKASARTYERTREGGLREVEDLLGEVRRKLARYGQGGRDQYSRASRESEVSADLEGRRDSEENTRLLEAIESLTQEIRGLKDQQAAGPGE</sequence>
<dbReference type="Proteomes" id="UP000242367">
    <property type="component" value="Unassembled WGS sequence"/>
</dbReference>
<reference evidence="2 3" key="1">
    <citation type="journal article" date="2017" name="Chemistry">
        <title>Isolation, Biosynthesis and Chemical Modifications of Rubterolones A-F: Rare Tropolone Alkaloids from Actinomadura sp. 5-2.</title>
        <authorList>
            <person name="Guo H."/>
            <person name="Benndorf R."/>
            <person name="Leichnitz D."/>
            <person name="Klassen J.L."/>
            <person name="Vollmers J."/>
            <person name="Gorls H."/>
            <person name="Steinacker M."/>
            <person name="Weigel C."/>
            <person name="Dahse H.M."/>
            <person name="Kaster A.K."/>
            <person name="de Beer Z.W."/>
            <person name="Poulsen M."/>
            <person name="Beemelmanns C."/>
        </authorList>
    </citation>
    <scope>NUCLEOTIDE SEQUENCE [LARGE SCALE GENOMIC DNA]</scope>
    <source>
        <strain evidence="2 3">5-2</strain>
    </source>
</reference>
<evidence type="ECO:0000313" key="3">
    <source>
        <dbReference type="Proteomes" id="UP000242367"/>
    </source>
</evidence>
<feature type="compositionally biased region" description="Basic and acidic residues" evidence="1">
    <location>
        <begin position="86"/>
        <end position="109"/>
    </location>
</feature>
<organism evidence="2 3">
    <name type="scientific">Actinomadura rubteroloni</name>
    <dbReference type="NCBI Taxonomy" id="1926885"/>
    <lineage>
        <taxon>Bacteria</taxon>
        <taxon>Bacillati</taxon>
        <taxon>Actinomycetota</taxon>
        <taxon>Actinomycetes</taxon>
        <taxon>Streptosporangiales</taxon>
        <taxon>Thermomonosporaceae</taxon>
        <taxon>Actinomadura</taxon>
    </lineage>
</organism>
<proteinExistence type="predicted"/>
<keyword evidence="3" id="KW-1185">Reference proteome</keyword>
<evidence type="ECO:0000313" key="2">
    <source>
        <dbReference type="EMBL" id="POM23328.1"/>
    </source>
</evidence>
<gene>
    <name evidence="2" type="ORF">BTM25_44810</name>
</gene>
<protein>
    <submittedName>
        <fullName evidence="2">Uncharacterized protein</fullName>
    </submittedName>
</protein>
<dbReference type="AlphaFoldDB" id="A0A2P4UE84"/>
<dbReference type="RefSeq" id="WP_103564964.1">
    <property type="nucleotide sequence ID" value="NZ_MTBP01000003.1"/>
</dbReference>
<feature type="region of interest" description="Disordered" evidence="1">
    <location>
        <begin position="80"/>
        <end position="109"/>
    </location>
</feature>
<name>A0A2P4UE84_9ACTN</name>
<dbReference type="EMBL" id="MTBP01000003">
    <property type="protein sequence ID" value="POM23328.1"/>
    <property type="molecule type" value="Genomic_DNA"/>
</dbReference>
<evidence type="ECO:0000256" key="1">
    <source>
        <dbReference type="SAM" id="MobiDB-lite"/>
    </source>
</evidence>